<dbReference type="RefSeq" id="WP_047760520.1">
    <property type="nucleotide sequence ID" value="NZ_CP091510.1"/>
</dbReference>
<evidence type="ECO:0000313" key="2">
    <source>
        <dbReference type="Proteomes" id="UP000036027"/>
    </source>
</evidence>
<organism evidence="1 2">
    <name type="scientific">Neisseria arctica</name>
    <dbReference type="NCBI Taxonomy" id="1470200"/>
    <lineage>
        <taxon>Bacteria</taxon>
        <taxon>Pseudomonadati</taxon>
        <taxon>Pseudomonadota</taxon>
        <taxon>Betaproteobacteria</taxon>
        <taxon>Neisseriales</taxon>
        <taxon>Neisseriaceae</taxon>
        <taxon>Neisseria</taxon>
    </lineage>
</organism>
<dbReference type="PATRIC" id="fig|1470200.3.peg.1801"/>
<dbReference type="OrthoDB" id="9113366at2"/>
<dbReference type="Proteomes" id="UP000036027">
    <property type="component" value="Unassembled WGS sequence"/>
</dbReference>
<name>A0A0J0YT58_9NEIS</name>
<evidence type="ECO:0000313" key="1">
    <source>
        <dbReference type="EMBL" id="KLT73287.1"/>
    </source>
</evidence>
<accession>A0A0J0YT58</accession>
<gene>
    <name evidence="1" type="ORF">PL75_03440</name>
</gene>
<proteinExistence type="predicted"/>
<protein>
    <submittedName>
        <fullName evidence="1">Uncharacterized protein</fullName>
    </submittedName>
</protein>
<keyword evidence="2" id="KW-1185">Reference proteome</keyword>
<dbReference type="STRING" id="1470200.PL75_03440"/>
<reference evidence="1 2" key="1">
    <citation type="submission" date="2014-11" db="EMBL/GenBank/DDBJ databases">
        <title>Genome of a novel goose pathogen.</title>
        <authorList>
            <person name="Hansen C.M."/>
            <person name="Hueffer K."/>
            <person name="Choi S.C."/>
        </authorList>
    </citation>
    <scope>NUCLEOTIDE SEQUENCE [LARGE SCALE GENOMIC DNA]</scope>
    <source>
        <strain evidence="1 2">KH1503</strain>
    </source>
</reference>
<comment type="caution">
    <text evidence="1">The sequence shown here is derived from an EMBL/GenBank/DDBJ whole genome shotgun (WGS) entry which is preliminary data.</text>
</comment>
<dbReference type="AlphaFoldDB" id="A0A0J0YT58"/>
<dbReference type="EMBL" id="JTDO01000004">
    <property type="protein sequence ID" value="KLT73287.1"/>
    <property type="molecule type" value="Genomic_DNA"/>
</dbReference>
<sequence>MCNCINELQDKFAKNLAEKGFVLDENPKIEAVFTLSGGEFSDKSTFSNLSFSIKKTYKNGNTKSVKQKQKLLHSFCPFCGEKKGGDE</sequence>